<accession>A0A2Z2M8A5</accession>
<evidence type="ECO:0000256" key="1">
    <source>
        <dbReference type="SAM" id="Phobius"/>
    </source>
</evidence>
<dbReference type="RefSeq" id="WP_088857778.1">
    <property type="nucleotide sequence ID" value="NZ_CP014862.1"/>
</dbReference>
<organism evidence="2 3">
    <name type="scientific">Thermococcus profundus</name>
    <dbReference type="NCBI Taxonomy" id="49899"/>
    <lineage>
        <taxon>Archaea</taxon>
        <taxon>Methanobacteriati</taxon>
        <taxon>Methanobacteriota</taxon>
        <taxon>Thermococci</taxon>
        <taxon>Thermococcales</taxon>
        <taxon>Thermococcaceae</taxon>
        <taxon>Thermococcus</taxon>
    </lineage>
</organism>
<keyword evidence="1" id="KW-1133">Transmembrane helix</keyword>
<name>A0A2Z2M8A5_THEPR</name>
<dbReference type="OrthoDB" id="98708at2157"/>
<dbReference type="GeneID" id="33319594"/>
<protein>
    <submittedName>
        <fullName evidence="2">Uncharacterized protein</fullName>
    </submittedName>
</protein>
<dbReference type="PROSITE" id="PS51257">
    <property type="entry name" value="PROKAR_LIPOPROTEIN"/>
    <property type="match status" value="1"/>
</dbReference>
<dbReference type="Proteomes" id="UP000250179">
    <property type="component" value="Chromosome"/>
</dbReference>
<dbReference type="EMBL" id="CP014862">
    <property type="protein sequence ID" value="ASJ02517.1"/>
    <property type="molecule type" value="Genomic_DNA"/>
</dbReference>
<keyword evidence="3" id="KW-1185">Reference proteome</keyword>
<evidence type="ECO:0000313" key="2">
    <source>
        <dbReference type="EMBL" id="ASJ02517.1"/>
    </source>
</evidence>
<reference evidence="2 3" key="1">
    <citation type="submission" date="2016-03" db="EMBL/GenBank/DDBJ databases">
        <title>Complete genome sequence of Thermococcus profundus strain DT5432.</title>
        <authorList>
            <person name="Oger P.M."/>
        </authorList>
    </citation>
    <scope>NUCLEOTIDE SEQUENCE [LARGE SCALE GENOMIC DNA]</scope>
    <source>
        <strain evidence="2 3">DT 5432</strain>
    </source>
</reference>
<dbReference type="AlphaFoldDB" id="A0A2Z2M8A5"/>
<feature type="transmembrane region" description="Helical" evidence="1">
    <location>
        <begin position="172"/>
        <end position="193"/>
    </location>
</feature>
<keyword evidence="1" id="KW-0472">Membrane</keyword>
<keyword evidence="1" id="KW-0812">Transmembrane</keyword>
<evidence type="ECO:0000313" key="3">
    <source>
        <dbReference type="Proteomes" id="UP000250179"/>
    </source>
</evidence>
<proteinExistence type="predicted"/>
<gene>
    <name evidence="2" type="ORF">A3L09_04235</name>
</gene>
<dbReference type="KEGG" id="tprf:A3L09_04235"/>
<sequence length="200" mass="22062">MYRKIVYVLGFLLLSLGAVLTATYSPANCGGLACMLPSSVLFDANLNTTPELASSGGGFVFTSNYSLNVSRFVVVLDSPAGTSFHIENDALVLESGPLKNLTFIYSNGTLEIRRDERGKKPVNLRRLIFRKGLKVESLTVYGDPREYLDFEYCSKHFDELKRECEESGSPAYQLYSGLLLMVFGLAVFGFGMLRGVPEVI</sequence>